<organism evidence="3 4">
    <name type="scientific">Patellaria atrata CBS 101060</name>
    <dbReference type="NCBI Taxonomy" id="1346257"/>
    <lineage>
        <taxon>Eukaryota</taxon>
        <taxon>Fungi</taxon>
        <taxon>Dikarya</taxon>
        <taxon>Ascomycota</taxon>
        <taxon>Pezizomycotina</taxon>
        <taxon>Dothideomycetes</taxon>
        <taxon>Dothideomycetes incertae sedis</taxon>
        <taxon>Patellariales</taxon>
        <taxon>Patellariaceae</taxon>
        <taxon>Patellaria</taxon>
    </lineage>
</organism>
<feature type="compositionally biased region" description="Basic and acidic residues" evidence="2">
    <location>
        <begin position="340"/>
        <end position="351"/>
    </location>
</feature>
<name>A0A9P4S1L9_9PEZI</name>
<feature type="region of interest" description="Disordered" evidence="2">
    <location>
        <begin position="1"/>
        <end position="54"/>
    </location>
</feature>
<feature type="coiled-coil region" evidence="1">
    <location>
        <begin position="353"/>
        <end position="388"/>
    </location>
</feature>
<feature type="region of interest" description="Disordered" evidence="2">
    <location>
        <begin position="307"/>
        <end position="351"/>
    </location>
</feature>
<evidence type="ECO:0000313" key="4">
    <source>
        <dbReference type="Proteomes" id="UP000799429"/>
    </source>
</evidence>
<feature type="compositionally biased region" description="Low complexity" evidence="2">
    <location>
        <begin position="15"/>
        <end position="36"/>
    </location>
</feature>
<comment type="caution">
    <text evidence="3">The sequence shown here is derived from an EMBL/GenBank/DDBJ whole genome shotgun (WGS) entry which is preliminary data.</text>
</comment>
<feature type="compositionally biased region" description="Low complexity" evidence="2">
    <location>
        <begin position="307"/>
        <end position="328"/>
    </location>
</feature>
<feature type="compositionally biased region" description="Polar residues" evidence="2">
    <location>
        <begin position="41"/>
        <end position="54"/>
    </location>
</feature>
<evidence type="ECO:0000313" key="3">
    <source>
        <dbReference type="EMBL" id="KAF2834586.1"/>
    </source>
</evidence>
<dbReference type="OrthoDB" id="3260408at2759"/>
<evidence type="ECO:0008006" key="5">
    <source>
        <dbReference type="Google" id="ProtNLM"/>
    </source>
</evidence>
<sequence>MAAKSKAKSKKVEGNGHANGHLNNHSNGHLNGSANGKPPSMNGTLTSKPSKPSPARTQAFLSRFISNLARLALWYTILTALFRCPSSISAVDENSPTLCKPYFTARSYVAPYVEPYYNTYLAQHVGKAQPYVDTFNQRFYTPAASFAKKNYNTFGAPRVQLASTYAESEWVESVKPYLVESEGKLRARYDAVLAPHVNKVSEALAPHYNAVASSLKQQYNSRLYPAYTSSLPYAQKIYNQGHHVTVKIVFPYIRWATSSIQAFFLRTIWPQVRILYGENVEPQLMRISERLGRYRDGKKLEAVVSSVESSMSASTTDETPSSSSLSTSVAISEAIPNPEASKKPSRKDDPEVRAKIETDLKQWQEKFAKAADKGADDLEERVKEITARQIDNQAHGVGGALVTKLEQTADLSIAKLKHIMIDILNDLPENASEEDNDVAYERVLRAVRSAGESIRDQAQAIRSWKENYDKENQKLVQTASDSTLDVIDNIRDLGLQEIGMRWAWMEGVTYKDWSKYHALKKTFDEWRDEVQAVALEHDGLHAAQEEGAKIEEQGMTIAESAAKELTRLKGVAQWKIEAKDSTDDFTSKNIPAAAAKAGQKIKEKISEASSSVIGTSTGSVESAASKVSESLIGSEPGVVEQATQKASQAVVGSQVSSDSLSSAASEKASSVVSAAKHKKDEPSKAVLGTPKLVHESVMSEASSSIKSAAFAVSGGIDNAASEKPPKKVWGGAMAQRIVEERKIIYDDVIEDDDRSYSEIIQSMVGEAGEKASELTQVIADVLSKPTKTQGSVEAATSIANEQYERALSAASIILYGTQQGTAESLASAASDRYAQAVTAASYAIYGSPTPMAASLAAEAQSSYEAAISIAQQQYSIAKSRASQQISGTPKPIHEQMLSSIEKAYSGSLEAASQRLQDALQYTNTVKNYVAPTQGVLESISSVASSRLAEGLSQASAQYTSAKIAVGVQPTPAGQRYMAEAERQYYQAIGLAHARYSEFVEAASSAVYGTPTPAYQSIINQASSSIIGTPRPAYKSYIAVAQNQYAAAIEAASVNMQAVLDSAKSVAGSTSKSPAQSVLDAASSQYDAAVAAAAAKLSAASEHASTALYGAPTGSVESIASVISEKAESVASVASGSVVGTETPWTESIASQASQNWDSLISRASEQIYGKPTPWSDSLYSQAGAYGSQATDAAASQYSAVQALISDLVIGREPDFTESVMGRLSSAFYTGAPNIASSASSYASDAYASASSVVSTIFTPPPTLEAIYQSATDQLNSAVDAASVQIYGTEKGTIEKATEAAASAYSSAASQASEKIYGTQPNYVETAQNSIADALSSAQNAISVAFYGTPTSTIEAATSGASSVYSSISSVASENADAAASAVADSYNAAASAVSNAIYGPEQGALESATSRLSAAVESARARLAEYAGTASGAAAENVASLRGQAEEMASSISSAASSVTARVRDEL</sequence>
<dbReference type="PANTHER" id="PTHR23242">
    <property type="entry name" value="TRANSCRIPTION FACTOR HOXA13"/>
    <property type="match status" value="1"/>
</dbReference>
<gene>
    <name evidence="3" type="ORF">M501DRAFT_1000231</name>
</gene>
<protein>
    <recommendedName>
        <fullName evidence="5">Transcription factor hoxa13</fullName>
    </recommendedName>
</protein>
<evidence type="ECO:0000256" key="1">
    <source>
        <dbReference type="SAM" id="Coils"/>
    </source>
</evidence>
<evidence type="ECO:0000256" key="2">
    <source>
        <dbReference type="SAM" id="MobiDB-lite"/>
    </source>
</evidence>
<keyword evidence="4" id="KW-1185">Reference proteome</keyword>
<proteinExistence type="predicted"/>
<keyword evidence="1" id="KW-0175">Coiled coil</keyword>
<accession>A0A9P4S1L9</accession>
<dbReference type="PANTHER" id="PTHR23242:SF9">
    <property type="entry name" value="TRANSCRIPTION FACTOR HOXA13"/>
    <property type="match status" value="1"/>
</dbReference>
<dbReference type="EMBL" id="MU006117">
    <property type="protein sequence ID" value="KAF2834586.1"/>
    <property type="molecule type" value="Genomic_DNA"/>
</dbReference>
<dbReference type="Proteomes" id="UP000799429">
    <property type="component" value="Unassembled WGS sequence"/>
</dbReference>
<reference evidence="3" key="1">
    <citation type="journal article" date="2020" name="Stud. Mycol.">
        <title>101 Dothideomycetes genomes: a test case for predicting lifestyles and emergence of pathogens.</title>
        <authorList>
            <person name="Haridas S."/>
            <person name="Albert R."/>
            <person name="Binder M."/>
            <person name="Bloem J."/>
            <person name="Labutti K."/>
            <person name="Salamov A."/>
            <person name="Andreopoulos B."/>
            <person name="Baker S."/>
            <person name="Barry K."/>
            <person name="Bills G."/>
            <person name="Bluhm B."/>
            <person name="Cannon C."/>
            <person name="Castanera R."/>
            <person name="Culley D."/>
            <person name="Daum C."/>
            <person name="Ezra D."/>
            <person name="Gonzalez J."/>
            <person name="Henrissat B."/>
            <person name="Kuo A."/>
            <person name="Liang C."/>
            <person name="Lipzen A."/>
            <person name="Lutzoni F."/>
            <person name="Magnuson J."/>
            <person name="Mondo S."/>
            <person name="Nolan M."/>
            <person name="Ohm R."/>
            <person name="Pangilinan J."/>
            <person name="Park H.-J."/>
            <person name="Ramirez L."/>
            <person name="Alfaro M."/>
            <person name="Sun H."/>
            <person name="Tritt A."/>
            <person name="Yoshinaga Y."/>
            <person name="Zwiers L.-H."/>
            <person name="Turgeon B."/>
            <person name="Goodwin S."/>
            <person name="Spatafora J."/>
            <person name="Crous P."/>
            <person name="Grigoriev I."/>
        </authorList>
    </citation>
    <scope>NUCLEOTIDE SEQUENCE</scope>
    <source>
        <strain evidence="3">CBS 101060</strain>
    </source>
</reference>